<dbReference type="Gene3D" id="3.40.50.1700">
    <property type="entry name" value="Glycoside hydrolase family 3 C-terminal domain"/>
    <property type="match status" value="1"/>
</dbReference>
<evidence type="ECO:0000313" key="8">
    <source>
        <dbReference type="EMBL" id="SFB85545.1"/>
    </source>
</evidence>
<reference evidence="8 9" key="1">
    <citation type="submission" date="2016-10" db="EMBL/GenBank/DDBJ databases">
        <authorList>
            <person name="de Groot N.N."/>
        </authorList>
    </citation>
    <scope>NUCLEOTIDE SEQUENCE [LARGE SCALE GENOMIC DNA]</scope>
    <source>
        <strain evidence="8 9">DSM 19548</strain>
    </source>
</reference>
<proteinExistence type="inferred from homology"/>
<dbReference type="Gene3D" id="3.20.20.300">
    <property type="entry name" value="Glycoside hydrolase, family 3, N-terminal domain"/>
    <property type="match status" value="1"/>
</dbReference>
<dbReference type="InterPro" id="IPR051915">
    <property type="entry name" value="Cellulose_Degrad_GH3"/>
</dbReference>
<dbReference type="PANTHER" id="PTHR30620:SF16">
    <property type="entry name" value="LYSOSOMAL BETA GLUCOSIDASE"/>
    <property type="match status" value="1"/>
</dbReference>
<organism evidence="8 9">
    <name type="scientific">Tropicimonas isoalkanivorans</name>
    <dbReference type="NCBI Taxonomy" id="441112"/>
    <lineage>
        <taxon>Bacteria</taxon>
        <taxon>Pseudomonadati</taxon>
        <taxon>Pseudomonadota</taxon>
        <taxon>Alphaproteobacteria</taxon>
        <taxon>Rhodobacterales</taxon>
        <taxon>Roseobacteraceae</taxon>
        <taxon>Tropicimonas</taxon>
    </lineage>
</organism>
<name>A0A1I1EEJ3_9RHOB</name>
<dbReference type="SMART" id="SM01217">
    <property type="entry name" value="Fn3_like"/>
    <property type="match status" value="1"/>
</dbReference>
<dbReference type="PANTHER" id="PTHR30620">
    <property type="entry name" value="PERIPLASMIC BETA-GLUCOSIDASE-RELATED"/>
    <property type="match status" value="1"/>
</dbReference>
<dbReference type="InterPro" id="IPR036881">
    <property type="entry name" value="Glyco_hydro_3_C_sf"/>
</dbReference>
<comment type="similarity">
    <text evidence="2">Belongs to the glycosyl hydrolase 3 family.</text>
</comment>
<dbReference type="Proteomes" id="UP000198728">
    <property type="component" value="Unassembled WGS sequence"/>
</dbReference>
<feature type="domain" description="Fibronectin type III-like" evidence="7">
    <location>
        <begin position="662"/>
        <end position="735"/>
    </location>
</feature>
<evidence type="ECO:0000256" key="4">
    <source>
        <dbReference type="ARBA" id="ARBA00022729"/>
    </source>
</evidence>
<keyword evidence="4" id="KW-0732">Signal</keyword>
<dbReference type="PRINTS" id="PR00133">
    <property type="entry name" value="GLHYDRLASE3"/>
</dbReference>
<dbReference type="InterPro" id="IPR001764">
    <property type="entry name" value="Glyco_hydro_3_N"/>
</dbReference>
<dbReference type="EMBL" id="FOLG01000001">
    <property type="protein sequence ID" value="SFB85545.1"/>
    <property type="molecule type" value="Genomic_DNA"/>
</dbReference>
<dbReference type="Pfam" id="PF00933">
    <property type="entry name" value="Glyco_hydro_3"/>
    <property type="match status" value="1"/>
</dbReference>
<evidence type="ECO:0000256" key="1">
    <source>
        <dbReference type="ARBA" id="ARBA00000448"/>
    </source>
</evidence>
<keyword evidence="5" id="KW-0378">Hydrolase</keyword>
<evidence type="ECO:0000256" key="6">
    <source>
        <dbReference type="ARBA" id="ARBA00023295"/>
    </source>
</evidence>
<gene>
    <name evidence="8" type="ORF">SAMN04488094_101779</name>
</gene>
<dbReference type="Pfam" id="PF01915">
    <property type="entry name" value="Glyco_hydro_3_C"/>
    <property type="match status" value="1"/>
</dbReference>
<dbReference type="Pfam" id="PF14310">
    <property type="entry name" value="Fn3-like"/>
    <property type="match status" value="1"/>
</dbReference>
<dbReference type="RefSeq" id="WP_093359316.1">
    <property type="nucleotide sequence ID" value="NZ_FOLG01000001.1"/>
</dbReference>
<dbReference type="InterPro" id="IPR013783">
    <property type="entry name" value="Ig-like_fold"/>
</dbReference>
<dbReference type="OrthoDB" id="9781691at2"/>
<comment type="catalytic activity">
    <reaction evidence="1">
        <text>Hydrolysis of terminal, non-reducing beta-D-glucosyl residues with release of beta-D-glucose.</text>
        <dbReference type="EC" id="3.2.1.21"/>
    </reaction>
</comment>
<evidence type="ECO:0000256" key="5">
    <source>
        <dbReference type="ARBA" id="ARBA00022801"/>
    </source>
</evidence>
<dbReference type="AlphaFoldDB" id="A0A1I1EEJ3"/>
<evidence type="ECO:0000313" key="9">
    <source>
        <dbReference type="Proteomes" id="UP000198728"/>
    </source>
</evidence>
<dbReference type="EC" id="3.2.1.21" evidence="3"/>
<protein>
    <recommendedName>
        <fullName evidence="3">beta-glucosidase</fullName>
        <ecNumber evidence="3">3.2.1.21</ecNumber>
    </recommendedName>
</protein>
<dbReference type="InterPro" id="IPR017853">
    <property type="entry name" value="GH"/>
</dbReference>
<keyword evidence="9" id="KW-1185">Reference proteome</keyword>
<dbReference type="SUPFAM" id="SSF52279">
    <property type="entry name" value="Beta-D-glucan exohydrolase, C-terminal domain"/>
    <property type="match status" value="1"/>
</dbReference>
<dbReference type="STRING" id="441112.SAMN04488094_101779"/>
<evidence type="ECO:0000256" key="3">
    <source>
        <dbReference type="ARBA" id="ARBA00012744"/>
    </source>
</evidence>
<dbReference type="GO" id="GO:0008422">
    <property type="term" value="F:beta-glucosidase activity"/>
    <property type="evidence" value="ECO:0007669"/>
    <property type="project" value="UniProtKB-EC"/>
</dbReference>
<evidence type="ECO:0000259" key="7">
    <source>
        <dbReference type="SMART" id="SM01217"/>
    </source>
</evidence>
<keyword evidence="6" id="KW-0326">Glycosidase</keyword>
<dbReference type="InterPro" id="IPR036962">
    <property type="entry name" value="Glyco_hydro_3_N_sf"/>
</dbReference>
<evidence type="ECO:0000256" key="2">
    <source>
        <dbReference type="ARBA" id="ARBA00005336"/>
    </source>
</evidence>
<accession>A0A1I1EEJ3</accession>
<sequence>MDSYESVDRLMAEMTLAEKIGQLNLLAAGEGLATGAAQHTPLSRRLDAGQVGAVFGTKSLSSARSMQERALAGSRLKIPLFFAEDVIHGHRTVFPINIALACSWDLDLIEDTAAFAASEAAAEGLHQVFAPMIDVSRDARWGRVAESPGEDPLLAARLAAAAVRGFQGKGIAAPGRVAACLKHFVAYGAPDSGRDYDNVSLAWEDLLSVYLPPFAAGVSGGAASLMVAFNAVNKVPMHAGEALVEGWLRGRAGFDGLVVSDYTGIKELIAHGLGPAPVAAARALLAGVDMDMVGEDYLHQLPKLARDGLDAPDAGLSLSPQQMVDLVDRSCRRVLTFKARLGLLDNPFRGLEKARAAPSRTEGRKLARRAAARSAVLLKNDDVLPLERDAKVALIGPFAADRANMLGTWAVSGKAEDVVPLDDAVAALTGRAPTVAWGANIVEEAWLERRLNVHGVTVERDPRGEADTLSEAVEAAMAADVIIACVGEAKEHAGESSSVLSPEIPLPQRRLIAALAKTRKPLVVVVFAGRPLALGDVAEQADALLYAWHGGIAGPEGVADLLYGATVPSGRLAVSLPAHPNEMPFSYASEPTGRPHTGRFEKFRTGWLDMPDGVHRFPFGFGLGYGKVRYGRPSLTAQRSPADRPVLLRLRVENAGPGEVVETVQLYGSDPVARVTRPGRMLLDFKQVTLSAGESREVVFEITADQFRYPIAPSLDAAEWVRDPGLVRLHVGPNSRDTQTVEVTWKT</sequence>
<dbReference type="Gene3D" id="2.60.40.10">
    <property type="entry name" value="Immunoglobulins"/>
    <property type="match status" value="1"/>
</dbReference>
<dbReference type="SUPFAM" id="SSF51445">
    <property type="entry name" value="(Trans)glycosidases"/>
    <property type="match status" value="1"/>
</dbReference>
<dbReference type="InterPro" id="IPR026891">
    <property type="entry name" value="Fn3-like"/>
</dbReference>
<dbReference type="GO" id="GO:0009251">
    <property type="term" value="P:glucan catabolic process"/>
    <property type="evidence" value="ECO:0007669"/>
    <property type="project" value="TreeGrafter"/>
</dbReference>
<dbReference type="InterPro" id="IPR002772">
    <property type="entry name" value="Glyco_hydro_3_C"/>
</dbReference>